<dbReference type="AlphaFoldDB" id="A0A9Q0XI22"/>
<keyword evidence="3" id="KW-1185">Reference proteome</keyword>
<protein>
    <submittedName>
        <fullName evidence="2">Uncharacterized protein</fullName>
    </submittedName>
</protein>
<feature type="region of interest" description="Disordered" evidence="1">
    <location>
        <begin position="25"/>
        <end position="50"/>
    </location>
</feature>
<name>A0A9Q0XI22_9SAUR</name>
<proteinExistence type="predicted"/>
<gene>
    <name evidence="2" type="ORF">JRQ81_005059</name>
</gene>
<evidence type="ECO:0000256" key="1">
    <source>
        <dbReference type="SAM" id="MobiDB-lite"/>
    </source>
</evidence>
<evidence type="ECO:0000313" key="3">
    <source>
        <dbReference type="Proteomes" id="UP001142489"/>
    </source>
</evidence>
<dbReference type="EMBL" id="JAPFRF010000012">
    <property type="protein sequence ID" value="KAJ7313566.1"/>
    <property type="molecule type" value="Genomic_DNA"/>
</dbReference>
<reference evidence="2" key="1">
    <citation type="journal article" date="2023" name="DNA Res.">
        <title>Chromosome-level genome assembly of Phrynocephalus forsythii using third-generation DNA sequencing and Hi-C analysis.</title>
        <authorList>
            <person name="Qi Y."/>
            <person name="Zhao W."/>
            <person name="Zhao Y."/>
            <person name="Niu C."/>
            <person name="Cao S."/>
            <person name="Zhang Y."/>
        </authorList>
    </citation>
    <scope>NUCLEOTIDE SEQUENCE</scope>
    <source>
        <tissue evidence="2">Muscle</tissue>
    </source>
</reference>
<dbReference type="Proteomes" id="UP001142489">
    <property type="component" value="Unassembled WGS sequence"/>
</dbReference>
<accession>A0A9Q0XI22</accession>
<organism evidence="2 3">
    <name type="scientific">Phrynocephalus forsythii</name>
    <dbReference type="NCBI Taxonomy" id="171643"/>
    <lineage>
        <taxon>Eukaryota</taxon>
        <taxon>Metazoa</taxon>
        <taxon>Chordata</taxon>
        <taxon>Craniata</taxon>
        <taxon>Vertebrata</taxon>
        <taxon>Euteleostomi</taxon>
        <taxon>Lepidosauria</taxon>
        <taxon>Squamata</taxon>
        <taxon>Bifurcata</taxon>
        <taxon>Unidentata</taxon>
        <taxon>Episquamata</taxon>
        <taxon>Toxicofera</taxon>
        <taxon>Iguania</taxon>
        <taxon>Acrodonta</taxon>
        <taxon>Agamidae</taxon>
        <taxon>Agaminae</taxon>
        <taxon>Phrynocephalus</taxon>
    </lineage>
</organism>
<feature type="compositionally biased region" description="Low complexity" evidence="1">
    <location>
        <begin position="30"/>
        <end position="39"/>
    </location>
</feature>
<comment type="caution">
    <text evidence="2">The sequence shown here is derived from an EMBL/GenBank/DDBJ whole genome shotgun (WGS) entry which is preliminary data.</text>
</comment>
<evidence type="ECO:0000313" key="2">
    <source>
        <dbReference type="EMBL" id="KAJ7313566.1"/>
    </source>
</evidence>
<sequence length="67" mass="7516">MGLEVSKEDITELVEIGNIDLSTEDPLALQQEQQQGSQQEEQEDESRQVNGLIPCIPVINCAEFEKE</sequence>